<organism evidence="2 3">
    <name type="scientific">Aureobasidium melanogenum</name>
    <name type="common">Aureobasidium pullulans var. melanogenum</name>
    <dbReference type="NCBI Taxonomy" id="46634"/>
    <lineage>
        <taxon>Eukaryota</taxon>
        <taxon>Fungi</taxon>
        <taxon>Dikarya</taxon>
        <taxon>Ascomycota</taxon>
        <taxon>Pezizomycotina</taxon>
        <taxon>Dothideomycetes</taxon>
        <taxon>Dothideomycetidae</taxon>
        <taxon>Dothideales</taxon>
        <taxon>Saccotheciaceae</taxon>
        <taxon>Aureobasidium</taxon>
    </lineage>
</organism>
<evidence type="ECO:0000256" key="1">
    <source>
        <dbReference type="SAM" id="MobiDB-lite"/>
    </source>
</evidence>
<gene>
    <name evidence="2" type="ORF">KCU76_g10197</name>
</gene>
<reference evidence="2" key="2">
    <citation type="submission" date="2021-08" db="EMBL/GenBank/DDBJ databases">
        <authorList>
            <person name="Gostincar C."/>
            <person name="Sun X."/>
            <person name="Song Z."/>
            <person name="Gunde-Cimerman N."/>
        </authorList>
    </citation>
    <scope>NUCLEOTIDE SEQUENCE</scope>
    <source>
        <strain evidence="2">EXF-9911</strain>
    </source>
</reference>
<accession>A0A9P8J6I6</accession>
<comment type="caution">
    <text evidence="2">The sequence shown here is derived from an EMBL/GenBank/DDBJ whole genome shotgun (WGS) entry which is preliminary data.</text>
</comment>
<evidence type="ECO:0000313" key="3">
    <source>
        <dbReference type="Proteomes" id="UP000779574"/>
    </source>
</evidence>
<dbReference type="Proteomes" id="UP000779574">
    <property type="component" value="Unassembled WGS sequence"/>
</dbReference>
<dbReference type="EMBL" id="JAHFXF010000446">
    <property type="protein sequence ID" value="KAG9687608.1"/>
    <property type="molecule type" value="Genomic_DNA"/>
</dbReference>
<reference evidence="2" key="1">
    <citation type="journal article" date="2021" name="J Fungi (Basel)">
        <title>Virulence traits and population genomics of the black yeast Aureobasidium melanogenum.</title>
        <authorList>
            <person name="Cernosa A."/>
            <person name="Sun X."/>
            <person name="Gostincar C."/>
            <person name="Fang C."/>
            <person name="Gunde-Cimerman N."/>
            <person name="Song Z."/>
        </authorList>
    </citation>
    <scope>NUCLEOTIDE SEQUENCE</scope>
    <source>
        <strain evidence="2">EXF-9911</strain>
    </source>
</reference>
<sequence>MVAMASYTQSPPQNGLYESSVPQPPEALQNRGYGNASQHDFAIEGDKPIVVGATVGNPTPIALEEPGVNRTVSNASTAAYRDMTPSRGGTLKKKASVSRRSSLGRSGSRRSR</sequence>
<proteinExistence type="predicted"/>
<dbReference type="AlphaFoldDB" id="A0A9P8J6I6"/>
<feature type="compositionally biased region" description="Polar residues" evidence="1">
    <location>
        <begin position="1"/>
        <end position="21"/>
    </location>
</feature>
<name>A0A9P8J6I6_AURME</name>
<evidence type="ECO:0000313" key="2">
    <source>
        <dbReference type="EMBL" id="KAG9687608.1"/>
    </source>
</evidence>
<feature type="non-terminal residue" evidence="2">
    <location>
        <position position="1"/>
    </location>
</feature>
<protein>
    <submittedName>
        <fullName evidence="2">Uncharacterized protein</fullName>
    </submittedName>
</protein>
<feature type="region of interest" description="Disordered" evidence="1">
    <location>
        <begin position="1"/>
        <end position="39"/>
    </location>
</feature>
<feature type="region of interest" description="Disordered" evidence="1">
    <location>
        <begin position="74"/>
        <end position="112"/>
    </location>
</feature>